<accession>A0A9D3P3A3</accession>
<feature type="compositionally biased region" description="Low complexity" evidence="1">
    <location>
        <begin position="274"/>
        <end position="290"/>
    </location>
</feature>
<keyword evidence="4" id="KW-1185">Reference proteome</keyword>
<gene>
    <name evidence="3" type="ORF">KOW79_002213</name>
</gene>
<keyword evidence="2" id="KW-0732">Signal</keyword>
<proteinExistence type="predicted"/>
<feature type="compositionally biased region" description="Polar residues" evidence="1">
    <location>
        <begin position="396"/>
        <end position="414"/>
    </location>
</feature>
<feature type="chain" id="PRO_5038504432" evidence="2">
    <location>
        <begin position="23"/>
        <end position="414"/>
    </location>
</feature>
<evidence type="ECO:0000313" key="3">
    <source>
        <dbReference type="EMBL" id="KAG7333806.1"/>
    </source>
</evidence>
<feature type="compositionally biased region" description="Pro residues" evidence="1">
    <location>
        <begin position="331"/>
        <end position="341"/>
    </location>
</feature>
<dbReference type="AlphaFoldDB" id="A0A9D3P3A3"/>
<organism evidence="3 4">
    <name type="scientific">Hemibagrus wyckioides</name>
    <dbReference type="NCBI Taxonomy" id="337641"/>
    <lineage>
        <taxon>Eukaryota</taxon>
        <taxon>Metazoa</taxon>
        <taxon>Chordata</taxon>
        <taxon>Craniata</taxon>
        <taxon>Vertebrata</taxon>
        <taxon>Euteleostomi</taxon>
        <taxon>Actinopterygii</taxon>
        <taxon>Neopterygii</taxon>
        <taxon>Teleostei</taxon>
        <taxon>Ostariophysi</taxon>
        <taxon>Siluriformes</taxon>
        <taxon>Bagridae</taxon>
        <taxon>Hemibagrus</taxon>
    </lineage>
</organism>
<feature type="region of interest" description="Disordered" evidence="1">
    <location>
        <begin position="331"/>
        <end position="414"/>
    </location>
</feature>
<dbReference type="PROSITE" id="PS51257">
    <property type="entry name" value="PROKAR_LIPOPROTEIN"/>
    <property type="match status" value="1"/>
</dbReference>
<reference evidence="3 4" key="1">
    <citation type="submission" date="2021-06" db="EMBL/GenBank/DDBJ databases">
        <title>Chromosome-level genome assembly of the red-tail catfish (Hemibagrus wyckioides).</title>
        <authorList>
            <person name="Shao F."/>
        </authorList>
    </citation>
    <scope>NUCLEOTIDE SEQUENCE [LARGE SCALE GENOMIC DNA]</scope>
    <source>
        <strain evidence="3">EC202008001</strain>
        <tissue evidence="3">Blood</tissue>
    </source>
</reference>
<sequence length="414" mass="45273">MRKMQTFWILLLAAQFACSCFAFLTKTYLEQRMYGDQLSIRLSSGAEKLQFTSADEREQEVYWSRSSKAKRGVVTGRNDDRKFVIHSVTFDDEGTYTVMNYWNSKSSIHYLKVITKRSSQDCVAGESLSIYLLGLPKNDATLHFSNHDFNLTLVERGSPVGNLHPEYMGRVQVTKTSIEVLNINVSDVGNYTLRDPLNRKVRIISMNLVDSHGGSNAGPLAALLLLLGIPPCICCCCRKRICKKTSQSNTNNTTTTTVKYDNQINPPGPPPAYGSPEASAGPTPGYTPGYPAMGESIVHPPPNPVFPPQPPYSGYPATLPAMPHNPNPLYPPISGYPPAQPPQWSEAPSYQPPPAGFAPVTYNASAGPEPVKGEIPPTAPLLAPPQSEVPQHPAPDSNNQFNINKANDSNANFL</sequence>
<dbReference type="EMBL" id="JAHKSW010000003">
    <property type="protein sequence ID" value="KAG7333806.1"/>
    <property type="molecule type" value="Genomic_DNA"/>
</dbReference>
<name>A0A9D3P3A3_9TELE</name>
<dbReference type="OrthoDB" id="8781657at2759"/>
<feature type="signal peptide" evidence="2">
    <location>
        <begin position="1"/>
        <end position="22"/>
    </location>
</feature>
<feature type="region of interest" description="Disordered" evidence="1">
    <location>
        <begin position="247"/>
        <end position="290"/>
    </location>
</feature>
<protein>
    <submittedName>
        <fullName evidence="3">Uncharacterized protein</fullName>
    </submittedName>
</protein>
<evidence type="ECO:0000256" key="2">
    <source>
        <dbReference type="SAM" id="SignalP"/>
    </source>
</evidence>
<evidence type="ECO:0000313" key="4">
    <source>
        <dbReference type="Proteomes" id="UP000824219"/>
    </source>
</evidence>
<comment type="caution">
    <text evidence="3">The sequence shown here is derived from an EMBL/GenBank/DDBJ whole genome shotgun (WGS) entry which is preliminary data.</text>
</comment>
<evidence type="ECO:0000256" key="1">
    <source>
        <dbReference type="SAM" id="MobiDB-lite"/>
    </source>
</evidence>
<dbReference type="Proteomes" id="UP000824219">
    <property type="component" value="Linkage Group LG03"/>
</dbReference>